<evidence type="ECO:0000313" key="3">
    <source>
        <dbReference type="EMBL" id="CAD8985146.1"/>
    </source>
</evidence>
<sequence length="145" mass="15751">MDAIIRTYEHRRVKVTVFASHHPSSCAPGFPAAPSSMPAEDLKAPPLSPTFLDRASAASHRTPPTLQGGHVPLALETYSERASAPSEDSESAENRAELWSPNALALRRHRASLLSSWQSQQPTAPVTDALRENGDLPLPKRRRAA</sequence>
<evidence type="ECO:0000313" key="2">
    <source>
        <dbReference type="EMBL" id="CAD8755901.1"/>
    </source>
</evidence>
<name>A0A6U2CKR5_HEMAN</name>
<dbReference type="AlphaFoldDB" id="A0A6U2CKR5"/>
<proteinExistence type="predicted"/>
<protein>
    <submittedName>
        <fullName evidence="3">Uncharacterized protein</fullName>
    </submittedName>
</protein>
<feature type="region of interest" description="Disordered" evidence="1">
    <location>
        <begin position="22"/>
        <end position="50"/>
    </location>
</feature>
<gene>
    <name evidence="3" type="ORF">HAND00432_LOCUS36159</name>
    <name evidence="2" type="ORF">HAND1043_LOCUS22409</name>
</gene>
<feature type="region of interest" description="Disordered" evidence="1">
    <location>
        <begin position="114"/>
        <end position="145"/>
    </location>
</feature>
<dbReference type="EMBL" id="HBFK01036996">
    <property type="protein sequence ID" value="CAD8755901.1"/>
    <property type="molecule type" value="Transcribed_RNA"/>
</dbReference>
<accession>A0A6U2CKR5</accession>
<organism evidence="3">
    <name type="scientific">Hemiselmis andersenii</name>
    <name type="common">Cryptophyte alga</name>
    <dbReference type="NCBI Taxonomy" id="464988"/>
    <lineage>
        <taxon>Eukaryota</taxon>
        <taxon>Cryptophyceae</taxon>
        <taxon>Cryptomonadales</taxon>
        <taxon>Hemiselmidaceae</taxon>
        <taxon>Hemiselmis</taxon>
    </lineage>
</organism>
<evidence type="ECO:0000256" key="1">
    <source>
        <dbReference type="SAM" id="MobiDB-lite"/>
    </source>
</evidence>
<reference evidence="3" key="1">
    <citation type="submission" date="2021-01" db="EMBL/GenBank/DDBJ databases">
        <authorList>
            <person name="Corre E."/>
            <person name="Pelletier E."/>
            <person name="Niang G."/>
            <person name="Scheremetjew M."/>
            <person name="Finn R."/>
            <person name="Kale V."/>
            <person name="Holt S."/>
            <person name="Cochrane G."/>
            <person name="Meng A."/>
            <person name="Brown T."/>
            <person name="Cohen L."/>
        </authorList>
    </citation>
    <scope>NUCLEOTIDE SEQUENCE</scope>
    <source>
        <strain evidence="2">CCMP441</strain>
        <strain evidence="3">CCMP644</strain>
    </source>
</reference>
<dbReference type="EMBL" id="HBFX01060064">
    <property type="protein sequence ID" value="CAD8985146.1"/>
    <property type="molecule type" value="Transcribed_RNA"/>
</dbReference>